<evidence type="ECO:0000313" key="2">
    <source>
        <dbReference type="EMBL" id="QHT21364.1"/>
    </source>
</evidence>
<feature type="transmembrane region" description="Helical" evidence="1">
    <location>
        <begin position="7"/>
        <end position="24"/>
    </location>
</feature>
<accession>A0A6C0DXC2</accession>
<name>A0A6C0DXC2_9ZZZZ</name>
<dbReference type="AlphaFoldDB" id="A0A6C0DXC2"/>
<protein>
    <submittedName>
        <fullName evidence="2">Uncharacterized protein</fullName>
    </submittedName>
</protein>
<proteinExistence type="predicted"/>
<dbReference type="EMBL" id="MN739690">
    <property type="protein sequence ID" value="QHT21364.1"/>
    <property type="molecule type" value="Genomic_DNA"/>
</dbReference>
<keyword evidence="1" id="KW-0472">Membrane</keyword>
<keyword evidence="1" id="KW-1133">Transmembrane helix</keyword>
<evidence type="ECO:0000256" key="1">
    <source>
        <dbReference type="SAM" id="Phobius"/>
    </source>
</evidence>
<keyword evidence="1" id="KW-0812">Transmembrane</keyword>
<organism evidence="2">
    <name type="scientific">viral metagenome</name>
    <dbReference type="NCBI Taxonomy" id="1070528"/>
    <lineage>
        <taxon>unclassified sequences</taxon>
        <taxon>metagenomes</taxon>
        <taxon>organismal metagenomes</taxon>
    </lineage>
</organism>
<reference evidence="2" key="1">
    <citation type="journal article" date="2020" name="Nature">
        <title>Giant virus diversity and host interactions through global metagenomics.</title>
        <authorList>
            <person name="Schulz F."/>
            <person name="Roux S."/>
            <person name="Paez-Espino D."/>
            <person name="Jungbluth S."/>
            <person name="Walsh D.A."/>
            <person name="Denef V.J."/>
            <person name="McMahon K.D."/>
            <person name="Konstantinidis K.T."/>
            <person name="Eloe-Fadrosh E.A."/>
            <person name="Kyrpides N.C."/>
            <person name="Woyke T."/>
        </authorList>
    </citation>
    <scope>NUCLEOTIDE SEQUENCE</scope>
    <source>
        <strain evidence="2">GVMAG-M-3300023174-92</strain>
    </source>
</reference>
<sequence>MCKGVKHPFYMITNLYVIILSHFFSDQKNMYPRKTKYEKSRRIIYEFSYKWAF</sequence>